<name>A0A1G7QX83_9ACTN</name>
<feature type="compositionally biased region" description="Basic and acidic residues" evidence="1">
    <location>
        <begin position="90"/>
        <end position="100"/>
    </location>
</feature>
<dbReference type="EMBL" id="FNCF01000002">
    <property type="protein sequence ID" value="SDG03117.1"/>
    <property type="molecule type" value="Genomic_DNA"/>
</dbReference>
<reference evidence="3" key="1">
    <citation type="submission" date="2016-10" db="EMBL/GenBank/DDBJ databases">
        <authorList>
            <person name="Varghese N."/>
            <person name="Submissions S."/>
        </authorList>
    </citation>
    <scope>NUCLEOTIDE SEQUENCE [LARGE SCALE GENOMIC DNA]</scope>
    <source>
        <strain evidence="3">DSM 44526</strain>
    </source>
</reference>
<proteinExistence type="predicted"/>
<sequence>MLNRLVRGTLHPCARSQATTVGKHSALDGSTVHPLVADALQRRQHAAAPGRAPNVVQHQAADTRPTAVGWPDGPRRGDGLGWPGGEPAEAADRLPVHPDDDGSVLAVLDAAAEQDAEVPAPPVRRTGWRRFFGGGHSTSRPTTAA</sequence>
<gene>
    <name evidence="2" type="ORF">SAMN05660324_1657</name>
</gene>
<evidence type="ECO:0000313" key="2">
    <source>
        <dbReference type="EMBL" id="SDG03117.1"/>
    </source>
</evidence>
<evidence type="ECO:0000313" key="3">
    <source>
        <dbReference type="Proteomes" id="UP000198863"/>
    </source>
</evidence>
<feature type="region of interest" description="Disordered" evidence="1">
    <location>
        <begin position="43"/>
        <end position="145"/>
    </location>
</feature>
<keyword evidence="3" id="KW-1185">Reference proteome</keyword>
<protein>
    <submittedName>
        <fullName evidence="2">Uncharacterized protein</fullName>
    </submittedName>
</protein>
<accession>A0A1G7QX83</accession>
<organism evidence="2 3">
    <name type="scientific">Klenkia brasiliensis</name>
    <dbReference type="NCBI Taxonomy" id="333142"/>
    <lineage>
        <taxon>Bacteria</taxon>
        <taxon>Bacillati</taxon>
        <taxon>Actinomycetota</taxon>
        <taxon>Actinomycetes</taxon>
        <taxon>Geodermatophilales</taxon>
        <taxon>Geodermatophilaceae</taxon>
        <taxon>Klenkia</taxon>
    </lineage>
</organism>
<evidence type="ECO:0000256" key="1">
    <source>
        <dbReference type="SAM" id="MobiDB-lite"/>
    </source>
</evidence>
<dbReference type="Proteomes" id="UP000198863">
    <property type="component" value="Unassembled WGS sequence"/>
</dbReference>
<dbReference type="AlphaFoldDB" id="A0A1G7QX83"/>